<dbReference type="EMBL" id="ML978499">
    <property type="protein sequence ID" value="KAF2022625.1"/>
    <property type="molecule type" value="Genomic_DNA"/>
</dbReference>
<organism evidence="1 2">
    <name type="scientific">Setomelanomma holmii</name>
    <dbReference type="NCBI Taxonomy" id="210430"/>
    <lineage>
        <taxon>Eukaryota</taxon>
        <taxon>Fungi</taxon>
        <taxon>Dikarya</taxon>
        <taxon>Ascomycota</taxon>
        <taxon>Pezizomycotina</taxon>
        <taxon>Dothideomycetes</taxon>
        <taxon>Pleosporomycetidae</taxon>
        <taxon>Pleosporales</taxon>
        <taxon>Pleosporineae</taxon>
        <taxon>Phaeosphaeriaceae</taxon>
        <taxon>Setomelanomma</taxon>
    </lineage>
</organism>
<reference evidence="1" key="1">
    <citation type="journal article" date="2020" name="Stud. Mycol.">
        <title>101 Dothideomycetes genomes: a test case for predicting lifestyles and emergence of pathogens.</title>
        <authorList>
            <person name="Haridas S."/>
            <person name="Albert R."/>
            <person name="Binder M."/>
            <person name="Bloem J."/>
            <person name="Labutti K."/>
            <person name="Salamov A."/>
            <person name="Andreopoulos B."/>
            <person name="Baker S."/>
            <person name="Barry K."/>
            <person name="Bills G."/>
            <person name="Bluhm B."/>
            <person name="Cannon C."/>
            <person name="Castanera R."/>
            <person name="Culley D."/>
            <person name="Daum C."/>
            <person name="Ezra D."/>
            <person name="Gonzalez J."/>
            <person name="Henrissat B."/>
            <person name="Kuo A."/>
            <person name="Liang C."/>
            <person name="Lipzen A."/>
            <person name="Lutzoni F."/>
            <person name="Magnuson J."/>
            <person name="Mondo S."/>
            <person name="Nolan M."/>
            <person name="Ohm R."/>
            <person name="Pangilinan J."/>
            <person name="Park H.-J."/>
            <person name="Ramirez L."/>
            <person name="Alfaro M."/>
            <person name="Sun H."/>
            <person name="Tritt A."/>
            <person name="Yoshinaga Y."/>
            <person name="Zwiers L.-H."/>
            <person name="Turgeon B."/>
            <person name="Goodwin S."/>
            <person name="Spatafora J."/>
            <person name="Crous P."/>
            <person name="Grigoriev I."/>
        </authorList>
    </citation>
    <scope>NUCLEOTIDE SEQUENCE</scope>
    <source>
        <strain evidence="1">CBS 110217</strain>
    </source>
</reference>
<feature type="non-terminal residue" evidence="1">
    <location>
        <position position="1"/>
    </location>
</feature>
<sequence>TIFALMASASIAADVAVVWRHEKTTGSTSLSIHAATDDAVLAESCGNSIGSLDFNVDEHGAGNFIIGSNAFDITSQSQEGVSCNRIYNGIIATGICFGVKFDVPEGLATSSDCFTDGDTTASFLALKWRSLGAMKPVTATPVQQPDTPSQTFRLLGDGDPHQNYYHKQLSEVISCGTAPSCAAGYEVSRSYTIGFSAGISADSWISAGFDLQESWTTGNEYTCYGGPGDSVYTVRNWAQNTCNSTPRRYSDNLVMKSPNKANRGGGTYCVIGTCRAQGDAYWDNTGRAGGP</sequence>
<dbReference type="AlphaFoldDB" id="A0A9P4GW41"/>
<name>A0A9P4GW41_9PLEO</name>
<accession>A0A9P4GW41</accession>
<protein>
    <submittedName>
        <fullName evidence="1">Uncharacterized protein</fullName>
    </submittedName>
</protein>
<comment type="caution">
    <text evidence="1">The sequence shown here is derived from an EMBL/GenBank/DDBJ whole genome shotgun (WGS) entry which is preliminary data.</text>
</comment>
<proteinExistence type="predicted"/>
<dbReference type="OrthoDB" id="3641682at2759"/>
<evidence type="ECO:0000313" key="1">
    <source>
        <dbReference type="EMBL" id="KAF2022625.1"/>
    </source>
</evidence>
<gene>
    <name evidence="1" type="ORF">EK21DRAFT_82865</name>
</gene>
<dbReference type="Proteomes" id="UP000799777">
    <property type="component" value="Unassembled WGS sequence"/>
</dbReference>
<keyword evidence="2" id="KW-1185">Reference proteome</keyword>
<evidence type="ECO:0000313" key="2">
    <source>
        <dbReference type="Proteomes" id="UP000799777"/>
    </source>
</evidence>